<reference evidence="3 4" key="1">
    <citation type="submission" date="2014-02" db="EMBL/GenBank/DDBJ databases">
        <title>Genome sequence of Brachybacterium phenoliresistens strain W13A50.</title>
        <authorList>
            <person name="Wang X."/>
        </authorList>
    </citation>
    <scope>NUCLEOTIDE SEQUENCE [LARGE SCALE GENOMIC DNA]</scope>
    <source>
        <strain evidence="3 4">W13A50</strain>
    </source>
</reference>
<feature type="transmembrane region" description="Helical" evidence="2">
    <location>
        <begin position="157"/>
        <end position="187"/>
    </location>
</feature>
<evidence type="ECO:0000256" key="2">
    <source>
        <dbReference type="SAM" id="Phobius"/>
    </source>
</evidence>
<keyword evidence="2" id="KW-0812">Transmembrane</keyword>
<dbReference type="OrthoDB" id="3747410at2"/>
<name>Z9JTM6_9MICO</name>
<dbReference type="HOGENOM" id="CLU_1341144_0_0_11"/>
<dbReference type="PATRIC" id="fig|396014.3.peg.1860"/>
<keyword evidence="4" id="KW-1185">Reference proteome</keyword>
<protein>
    <submittedName>
        <fullName evidence="3">Uncharacterized protein</fullName>
    </submittedName>
</protein>
<dbReference type="RefSeq" id="WP_038372209.1">
    <property type="nucleotide sequence ID" value="NZ_KK069993.1"/>
</dbReference>
<evidence type="ECO:0000256" key="1">
    <source>
        <dbReference type="SAM" id="MobiDB-lite"/>
    </source>
</evidence>
<proteinExistence type="predicted"/>
<feature type="region of interest" description="Disordered" evidence="1">
    <location>
        <begin position="1"/>
        <end position="66"/>
    </location>
</feature>
<feature type="transmembrane region" description="Helical" evidence="2">
    <location>
        <begin position="78"/>
        <end position="106"/>
    </location>
</feature>
<evidence type="ECO:0000313" key="4">
    <source>
        <dbReference type="Proteomes" id="UP000023067"/>
    </source>
</evidence>
<feature type="compositionally biased region" description="Pro residues" evidence="1">
    <location>
        <begin position="43"/>
        <end position="54"/>
    </location>
</feature>
<feature type="compositionally biased region" description="Low complexity" evidence="1">
    <location>
        <begin position="32"/>
        <end position="42"/>
    </location>
</feature>
<dbReference type="Proteomes" id="UP000023067">
    <property type="component" value="Unassembled WGS sequence"/>
</dbReference>
<sequence>MSAPDPSRPPIDQLSYEAPQGYGAPDQDAVRPQEYGPPQQGYGPPPQAGPPPASPDTRGPVRPEHFPGGISLDGRLPWILGFLAVLGLPFVSLLAPGIAMVIAGLLQQRKNPVAARTGRRAATFGAVNILVVVLFLAVLFIGSFFGDGTYTAEEDPLVIFGFALPFGIYLVAIGPILNLVMAIVALARPVSREKAQRILEPTGR</sequence>
<comment type="caution">
    <text evidence="3">The sequence shown here is derived from an EMBL/GenBank/DDBJ whole genome shotgun (WGS) entry which is preliminary data.</text>
</comment>
<evidence type="ECO:0000313" key="3">
    <source>
        <dbReference type="EMBL" id="EWS81388.1"/>
    </source>
</evidence>
<accession>Z9JTM6</accession>
<keyword evidence="2" id="KW-1133">Transmembrane helix</keyword>
<dbReference type="AlphaFoldDB" id="Z9JTM6"/>
<keyword evidence="2" id="KW-0472">Membrane</keyword>
<dbReference type="STRING" id="396014.BF93_17585"/>
<organism evidence="3 4">
    <name type="scientific">Brachybacterium phenoliresistens</name>
    <dbReference type="NCBI Taxonomy" id="396014"/>
    <lineage>
        <taxon>Bacteria</taxon>
        <taxon>Bacillati</taxon>
        <taxon>Actinomycetota</taxon>
        <taxon>Actinomycetes</taxon>
        <taxon>Micrococcales</taxon>
        <taxon>Dermabacteraceae</taxon>
        <taxon>Brachybacterium</taxon>
    </lineage>
</organism>
<dbReference type="EMBL" id="JDYK01000008">
    <property type="protein sequence ID" value="EWS81388.1"/>
    <property type="molecule type" value="Genomic_DNA"/>
</dbReference>
<feature type="transmembrane region" description="Helical" evidence="2">
    <location>
        <begin position="126"/>
        <end position="145"/>
    </location>
</feature>
<gene>
    <name evidence="3" type="ORF">BF93_17585</name>
</gene>